<gene>
    <name evidence="4" type="ORF">MNBD_GAMMA06-1287</name>
</gene>
<evidence type="ECO:0000313" key="4">
    <source>
        <dbReference type="EMBL" id="VAW54222.1"/>
    </source>
</evidence>
<protein>
    <submittedName>
        <fullName evidence="4">HipA protein</fullName>
    </submittedName>
</protein>
<dbReference type="InterPro" id="IPR052028">
    <property type="entry name" value="HipA_Ser/Thr_kinase"/>
</dbReference>
<accession>A0A3B0WSX8</accession>
<dbReference type="Pfam" id="PF07804">
    <property type="entry name" value="HipA_C"/>
    <property type="match status" value="1"/>
</dbReference>
<dbReference type="EMBL" id="UOFD01000073">
    <property type="protein sequence ID" value="VAW54222.1"/>
    <property type="molecule type" value="Genomic_DNA"/>
</dbReference>
<reference evidence="4" key="1">
    <citation type="submission" date="2018-06" db="EMBL/GenBank/DDBJ databases">
        <authorList>
            <person name="Zhirakovskaya E."/>
        </authorList>
    </citation>
    <scope>NUCLEOTIDE SEQUENCE</scope>
</reference>
<name>A0A3B0WSX8_9ZZZZ</name>
<proteinExistence type="predicted"/>
<evidence type="ECO:0000256" key="2">
    <source>
        <dbReference type="ARBA" id="ARBA00022777"/>
    </source>
</evidence>
<evidence type="ECO:0000259" key="3">
    <source>
        <dbReference type="Pfam" id="PF07804"/>
    </source>
</evidence>
<organism evidence="4">
    <name type="scientific">hydrothermal vent metagenome</name>
    <dbReference type="NCBI Taxonomy" id="652676"/>
    <lineage>
        <taxon>unclassified sequences</taxon>
        <taxon>metagenomes</taxon>
        <taxon>ecological metagenomes</taxon>
    </lineage>
</organism>
<dbReference type="GO" id="GO:0005829">
    <property type="term" value="C:cytosol"/>
    <property type="evidence" value="ECO:0007669"/>
    <property type="project" value="TreeGrafter"/>
</dbReference>
<keyword evidence="2" id="KW-0418">Kinase</keyword>
<dbReference type="AlphaFoldDB" id="A0A3B0WSX8"/>
<evidence type="ECO:0000256" key="1">
    <source>
        <dbReference type="ARBA" id="ARBA00022679"/>
    </source>
</evidence>
<dbReference type="GO" id="GO:0004674">
    <property type="term" value="F:protein serine/threonine kinase activity"/>
    <property type="evidence" value="ECO:0007669"/>
    <property type="project" value="TreeGrafter"/>
</dbReference>
<dbReference type="InterPro" id="IPR012893">
    <property type="entry name" value="HipA-like_C"/>
</dbReference>
<keyword evidence="1" id="KW-0808">Transferase</keyword>
<feature type="domain" description="HipA-like C-terminal" evidence="3">
    <location>
        <begin position="178"/>
        <end position="416"/>
    </location>
</feature>
<dbReference type="Gene3D" id="1.10.1070.20">
    <property type="match status" value="1"/>
</dbReference>
<dbReference type="PANTHER" id="PTHR37419">
    <property type="entry name" value="SERINE/THREONINE-PROTEIN KINASE TOXIN HIPA"/>
    <property type="match status" value="1"/>
</dbReference>
<sequence>MKDRSAVIWTRLGAQPVKMGMLVITDKEARFTYEAGYSETGLPGLSLVYPPDQFNSTIVRPRSEFFDLHPPLQSLVLAREERNFLRALLLKYLSKINVTPEPGFDTDWQLLMIAGHGGIGHLDVFESDSVANEWYSTPSKKGLIELDDKFGFSLKEFMTWYDGDSEEIISVIGPTPAVGGAIPKLPLSIEQSGWDGRVGLPTRFGDTGRTDILLKLENTAQYPGIIELEALGLTIHDEAGFDVPRFWPVTVKNLNALAIERFDRTKNGSTVYMESMYSILAAGNIKVNDHHSATYDFIGQAIDSTKVQLVSDRKEAKKHLLDRLILAMLTGNGDLHLNNLSIIEKEGQLAFSPVYDPVPMRAYKIHDELYPSEMGFGNYGEDVNGEMIGFKTAYLRFSKNLGISKTTLLNSVEHMLQVTDNYNKRIDDLDTLPKENKELLIKVHKNIREKFERL</sequence>